<dbReference type="GO" id="GO:0016747">
    <property type="term" value="F:acyltransferase activity, transferring groups other than amino-acyl groups"/>
    <property type="evidence" value="ECO:0007669"/>
    <property type="project" value="InterPro"/>
</dbReference>
<gene>
    <name evidence="2" type="ORF">HD842_000957</name>
</gene>
<evidence type="ECO:0000259" key="1">
    <source>
        <dbReference type="PROSITE" id="PS51186"/>
    </source>
</evidence>
<dbReference type="GO" id="GO:0005840">
    <property type="term" value="C:ribosome"/>
    <property type="evidence" value="ECO:0007669"/>
    <property type="project" value="UniProtKB-KW"/>
</dbReference>
<dbReference type="PANTHER" id="PTHR43451:SF1">
    <property type="entry name" value="ACETYLTRANSFERASE"/>
    <property type="match status" value="1"/>
</dbReference>
<dbReference type="EMBL" id="JACHBX010000001">
    <property type="protein sequence ID" value="MBB6132846.1"/>
    <property type="molecule type" value="Genomic_DNA"/>
</dbReference>
<dbReference type="InterPro" id="IPR016181">
    <property type="entry name" value="Acyl_CoA_acyltransferase"/>
</dbReference>
<dbReference type="Proteomes" id="UP000540787">
    <property type="component" value="Unassembled WGS sequence"/>
</dbReference>
<keyword evidence="2" id="KW-0687">Ribonucleoprotein</keyword>
<dbReference type="SUPFAM" id="SSF55729">
    <property type="entry name" value="Acyl-CoA N-acyltransferases (Nat)"/>
    <property type="match status" value="1"/>
</dbReference>
<evidence type="ECO:0000313" key="2">
    <source>
        <dbReference type="EMBL" id="MBB6132846.1"/>
    </source>
</evidence>
<dbReference type="PROSITE" id="PS51186">
    <property type="entry name" value="GNAT"/>
    <property type="match status" value="1"/>
</dbReference>
<dbReference type="RefSeq" id="WP_183551650.1">
    <property type="nucleotide sequence ID" value="NZ_JACHBX010000001.1"/>
</dbReference>
<organism evidence="2 3">
    <name type="scientific">Massilia aurea</name>
    <dbReference type="NCBI Taxonomy" id="373040"/>
    <lineage>
        <taxon>Bacteria</taxon>
        <taxon>Pseudomonadati</taxon>
        <taxon>Pseudomonadota</taxon>
        <taxon>Betaproteobacteria</taxon>
        <taxon>Burkholderiales</taxon>
        <taxon>Oxalobacteraceae</taxon>
        <taxon>Telluria group</taxon>
        <taxon>Massilia</taxon>
    </lineage>
</organism>
<evidence type="ECO:0000313" key="3">
    <source>
        <dbReference type="Proteomes" id="UP000540787"/>
    </source>
</evidence>
<dbReference type="InterPro" id="IPR052564">
    <property type="entry name" value="N-acetyltrans/Recomb-assoc"/>
</dbReference>
<dbReference type="InterPro" id="IPR000182">
    <property type="entry name" value="GNAT_dom"/>
</dbReference>
<dbReference type="AlphaFoldDB" id="A0A7W9WXX2"/>
<dbReference type="CDD" id="cd04301">
    <property type="entry name" value="NAT_SF"/>
    <property type="match status" value="1"/>
</dbReference>
<feature type="domain" description="N-acetyltransferase" evidence="1">
    <location>
        <begin position="1"/>
        <end position="156"/>
    </location>
</feature>
<protein>
    <submittedName>
        <fullName evidence="2">Ribosomal protein S18 acetylase RimI-like enzyme</fullName>
    </submittedName>
</protein>
<dbReference type="Gene3D" id="3.40.630.30">
    <property type="match status" value="1"/>
</dbReference>
<reference evidence="2 3" key="1">
    <citation type="submission" date="2020-08" db="EMBL/GenBank/DDBJ databases">
        <title>The Agave Microbiome: Exploring the role of microbial communities in plant adaptations to desert environments.</title>
        <authorList>
            <person name="Partida-Martinez L.P."/>
        </authorList>
    </citation>
    <scope>NUCLEOTIDE SEQUENCE [LARGE SCALE GENOMIC DNA]</scope>
    <source>
        <strain evidence="2 3">AT3.2</strain>
    </source>
</reference>
<dbReference type="Pfam" id="PF13673">
    <property type="entry name" value="Acetyltransf_10"/>
    <property type="match status" value="1"/>
</dbReference>
<name>A0A7W9WXX2_9BURK</name>
<proteinExistence type="predicted"/>
<keyword evidence="2" id="KW-0689">Ribosomal protein</keyword>
<keyword evidence="3" id="KW-1185">Reference proteome</keyword>
<dbReference type="PANTHER" id="PTHR43451">
    <property type="entry name" value="ACETYLTRANSFERASE (GNAT) FAMILY PROTEIN"/>
    <property type="match status" value="1"/>
</dbReference>
<sequence length="158" mass="17088">MVIRPLDSADVPVLAPAMAALLRSLALEFIVHESTPLGAAAFLAENDEQGIRGYLARGYAYHVALDGERLAGFIAIRDNSHLFHLFVGTAWQRQGLARRLWHAARAAAIARGGDGNFTVNASNYAVSAYERLGFVRVAPTQCVKGLSFNPMHLAWAGN</sequence>
<accession>A0A7W9WXX2</accession>
<comment type="caution">
    <text evidence="2">The sequence shown here is derived from an EMBL/GenBank/DDBJ whole genome shotgun (WGS) entry which is preliminary data.</text>
</comment>